<feature type="domain" description="MCM C-terminal AAA(+) ATPase" evidence="17">
    <location>
        <begin position="484"/>
        <end position="696"/>
    </location>
</feature>
<comment type="similarity">
    <text evidence="2">Belongs to the MCM family.</text>
</comment>
<keyword evidence="7" id="KW-0547">Nucleotide-binding</keyword>
<dbReference type="STRING" id="144512.A0A0V0TMC2"/>
<dbReference type="InterPro" id="IPR031327">
    <property type="entry name" value="MCM"/>
</dbReference>
<keyword evidence="19" id="KW-1185">Reference proteome</keyword>
<dbReference type="PROSITE" id="PS50051">
    <property type="entry name" value="MCM_2"/>
    <property type="match status" value="1"/>
</dbReference>
<dbReference type="PANTHER" id="PTHR11630">
    <property type="entry name" value="DNA REPLICATION LICENSING FACTOR MCM FAMILY MEMBER"/>
    <property type="match status" value="1"/>
</dbReference>
<dbReference type="SMART" id="SM00350">
    <property type="entry name" value="MCM"/>
    <property type="match status" value="1"/>
</dbReference>
<dbReference type="InterPro" id="IPR041562">
    <property type="entry name" value="MCM_lid"/>
</dbReference>
<evidence type="ECO:0000256" key="10">
    <source>
        <dbReference type="ARBA" id="ARBA00022806"/>
    </source>
</evidence>
<feature type="region of interest" description="Disordered" evidence="16">
    <location>
        <begin position="1"/>
        <end position="69"/>
    </location>
</feature>
<dbReference type="FunFam" id="3.40.50.300:FF:001141">
    <property type="entry name" value="DNA helicase"/>
    <property type="match status" value="1"/>
</dbReference>
<dbReference type="InterPro" id="IPR027417">
    <property type="entry name" value="P-loop_NTPase"/>
</dbReference>
<name>A0A0V0TMC2_9BILA</name>
<evidence type="ECO:0000313" key="19">
    <source>
        <dbReference type="Proteomes" id="UP000055048"/>
    </source>
</evidence>
<feature type="compositionally biased region" description="Polar residues" evidence="16">
    <location>
        <begin position="1"/>
        <end position="16"/>
    </location>
</feature>
<feature type="compositionally biased region" description="Polar residues" evidence="16">
    <location>
        <begin position="710"/>
        <end position="726"/>
    </location>
</feature>
<dbReference type="GO" id="GO:0008270">
    <property type="term" value="F:zinc ion binding"/>
    <property type="evidence" value="ECO:0007669"/>
    <property type="project" value="UniProtKB-KW"/>
</dbReference>
<evidence type="ECO:0000256" key="8">
    <source>
        <dbReference type="ARBA" id="ARBA00022771"/>
    </source>
</evidence>
<proteinExistence type="inferred from homology"/>
<dbReference type="PRINTS" id="PR01657">
    <property type="entry name" value="MCMFAMILY"/>
</dbReference>
<dbReference type="GO" id="GO:0017116">
    <property type="term" value="F:single-stranded DNA helicase activity"/>
    <property type="evidence" value="ECO:0007669"/>
    <property type="project" value="TreeGrafter"/>
</dbReference>
<dbReference type="PRINTS" id="PR01658">
    <property type="entry name" value="MCMPROTEIN2"/>
</dbReference>
<dbReference type="OrthoDB" id="844at2759"/>
<feature type="region of interest" description="Disordered" evidence="16">
    <location>
        <begin position="703"/>
        <end position="726"/>
    </location>
</feature>
<dbReference type="InterPro" id="IPR012340">
    <property type="entry name" value="NA-bd_OB-fold"/>
</dbReference>
<dbReference type="InterPro" id="IPR018525">
    <property type="entry name" value="MCM_CS"/>
</dbReference>
<reference evidence="18 19" key="1">
    <citation type="submission" date="2015-01" db="EMBL/GenBank/DDBJ databases">
        <title>Evolution of Trichinella species and genotypes.</title>
        <authorList>
            <person name="Korhonen P.K."/>
            <person name="Edoardo P."/>
            <person name="Giuseppe L.R."/>
            <person name="Gasser R.B."/>
        </authorList>
    </citation>
    <scope>NUCLEOTIDE SEQUENCE [LARGE SCALE GENOMIC DNA]</scope>
    <source>
        <strain evidence="18">ISS417</strain>
    </source>
</reference>
<evidence type="ECO:0000256" key="6">
    <source>
        <dbReference type="ARBA" id="ARBA00022723"/>
    </source>
</evidence>
<dbReference type="GO" id="GO:0042555">
    <property type="term" value="C:MCM complex"/>
    <property type="evidence" value="ECO:0007669"/>
    <property type="project" value="InterPro"/>
</dbReference>
<dbReference type="EMBL" id="JYDJ01000208">
    <property type="protein sequence ID" value="KRX40154.1"/>
    <property type="molecule type" value="Genomic_DNA"/>
</dbReference>
<keyword evidence="10" id="KW-0347">Helicase</keyword>
<dbReference type="Gene3D" id="3.30.1640.10">
    <property type="entry name" value="mini-chromosome maintenance (MCM) complex, chain A, domain 1"/>
    <property type="match status" value="1"/>
</dbReference>
<evidence type="ECO:0000256" key="11">
    <source>
        <dbReference type="ARBA" id="ARBA00022833"/>
    </source>
</evidence>
<evidence type="ECO:0000256" key="16">
    <source>
        <dbReference type="SAM" id="MobiDB-lite"/>
    </source>
</evidence>
<comment type="subcellular location">
    <subcellularLocation>
        <location evidence="1">Nucleus</location>
    </subcellularLocation>
</comment>
<organism evidence="18 19">
    <name type="scientific">Trichinella murrelli</name>
    <dbReference type="NCBI Taxonomy" id="144512"/>
    <lineage>
        <taxon>Eukaryota</taxon>
        <taxon>Metazoa</taxon>
        <taxon>Ecdysozoa</taxon>
        <taxon>Nematoda</taxon>
        <taxon>Enoplea</taxon>
        <taxon>Dorylaimia</taxon>
        <taxon>Trichinellida</taxon>
        <taxon>Trichinellidae</taxon>
        <taxon>Trichinella</taxon>
    </lineage>
</organism>
<dbReference type="InterPro" id="IPR059098">
    <property type="entry name" value="WHD_MCM2"/>
</dbReference>
<keyword evidence="8" id="KW-0863">Zinc-finger</keyword>
<dbReference type="Gene3D" id="2.40.50.140">
    <property type="entry name" value="Nucleic acid-binding proteins"/>
    <property type="match status" value="1"/>
</dbReference>
<keyword evidence="12" id="KW-0067">ATP-binding</keyword>
<dbReference type="Pfam" id="PF23669">
    <property type="entry name" value="WHD_MCM2"/>
    <property type="match status" value="1"/>
</dbReference>
<evidence type="ECO:0000313" key="18">
    <source>
        <dbReference type="EMBL" id="KRX40154.1"/>
    </source>
</evidence>
<accession>A0A0V0TMC2</accession>
<dbReference type="GO" id="GO:0016787">
    <property type="term" value="F:hydrolase activity"/>
    <property type="evidence" value="ECO:0007669"/>
    <property type="project" value="UniProtKB-KW"/>
</dbReference>
<evidence type="ECO:0000256" key="5">
    <source>
        <dbReference type="ARBA" id="ARBA00022705"/>
    </source>
</evidence>
<dbReference type="InterPro" id="IPR033762">
    <property type="entry name" value="MCM_OB"/>
</dbReference>
<dbReference type="Gene3D" id="3.40.50.300">
    <property type="entry name" value="P-loop containing nucleotide triphosphate hydrolases"/>
    <property type="match status" value="1"/>
</dbReference>
<sequence length="955" mass="108404">MSQPSGSAPQTPSGSQTRRRKRRVQMADDDDNEVSHHSDAPRDQSALAEDIHEELFGDGLSVELEDEDEGEDLFGDDMERDYERISELDVFDESLIDDNSDYSELSVEARRAAEREMRIRDQLEGIGDESQRRLAMLYDELSDDEKSREAVSRRRRRRRAQGHRIEGEIFDEEPSVGINDFDVANMIRERQEWNVEKVPLFLKAVANIFRHFLKHFKDSKGRYIYMDKMREMCQKNLQSLVIDFKDLNAEVGGCLPYAVSQHPMEVITVLNEVVREQVLRIYTKYDQIASETYVRISNMPIMGSIRTLRQVDLNRMVRVEGVVTTMSGIIPQLLVVMYNCLKCGASIGPLLQLPNREIKPAVCPECQSSGPFDVSMQDTIYQNYQSMRIQESPNKIAAGRIPRSKDVILLADLCDSCKPGDEIALTGIYTHTYDGSLNESQGFPVFSTVIIANFIEKQEDKVAIGAMTQDDVDLVMQLSKDPNIVDRIFVSIAPSIYGHENIKKALALALVSGEMKNPGQKHRVRGDINVLMCGDPGTAKSQFLRYVAKTAPRAILTTGQGASAVGLTAYVNRNPVSREWTLEAGALVIADKGVCLIDEFDKRNILTQMNEQDRTSIHEAMEQQSISVSKAGVVASLQARCSVIAAANPIAGRYDQSRTFVENVDLSEPILSRFDILCVVRDTVDVLDDERLAKFVVGSHMRHHPDNDVNKNTSQDPPTQMSSADENVTQFDESSGLELIPQEILRKYIMYAREMVHPTLNKMDQDKVARIYSDLRRESLVNEMFCIFMLKMKMLLKNEIAFQATGSIPITVRHVESIIRLSEAHAKLRLRNYVSDDDVSVAIQILLEAFIQTQKFSVMKQMRRNFFRYLSFNRDRDALLLHLLKQCVNEQLRLAYHKMGEEALKMSKVTVHQLDLLEKAKCVNIDNISSFLTSRLFVDSGFQYDQQTKTISQLL</sequence>
<dbReference type="CDD" id="cd17753">
    <property type="entry name" value="MCM2"/>
    <property type="match status" value="1"/>
</dbReference>
<dbReference type="InterPro" id="IPR008045">
    <property type="entry name" value="MCM2"/>
</dbReference>
<evidence type="ECO:0000256" key="4">
    <source>
        <dbReference type="ARBA" id="ARBA00018925"/>
    </source>
</evidence>
<dbReference type="AlphaFoldDB" id="A0A0V0TMC2"/>
<dbReference type="GO" id="GO:0043138">
    <property type="term" value="F:3'-5' DNA helicase activity"/>
    <property type="evidence" value="ECO:0007669"/>
    <property type="project" value="TreeGrafter"/>
</dbReference>
<keyword evidence="9" id="KW-0378">Hydrolase</keyword>
<keyword evidence="13" id="KW-0238">DNA-binding</keyword>
<keyword evidence="6" id="KW-0479">Metal-binding</keyword>
<dbReference type="SUPFAM" id="SSF52540">
    <property type="entry name" value="P-loop containing nucleoside triphosphate hydrolases"/>
    <property type="match status" value="1"/>
</dbReference>
<evidence type="ECO:0000256" key="12">
    <source>
        <dbReference type="ARBA" id="ARBA00022840"/>
    </source>
</evidence>
<dbReference type="InterPro" id="IPR027925">
    <property type="entry name" value="MCM_N"/>
</dbReference>
<dbReference type="Pfam" id="PF14551">
    <property type="entry name" value="MCM_N"/>
    <property type="match status" value="1"/>
</dbReference>
<keyword evidence="15" id="KW-0131">Cell cycle</keyword>
<evidence type="ECO:0000256" key="9">
    <source>
        <dbReference type="ARBA" id="ARBA00022801"/>
    </source>
</evidence>
<feature type="compositionally biased region" description="Basic and acidic residues" evidence="16">
    <location>
        <begin position="33"/>
        <end position="42"/>
    </location>
</feature>
<evidence type="ECO:0000256" key="13">
    <source>
        <dbReference type="ARBA" id="ARBA00023125"/>
    </source>
</evidence>
<dbReference type="GO" id="GO:0003697">
    <property type="term" value="F:single-stranded DNA binding"/>
    <property type="evidence" value="ECO:0007669"/>
    <property type="project" value="TreeGrafter"/>
</dbReference>
<dbReference type="Pfam" id="PF00493">
    <property type="entry name" value="MCM"/>
    <property type="match status" value="1"/>
</dbReference>
<gene>
    <name evidence="18" type="primary">mcm2</name>
    <name evidence="18" type="ORF">T05_14911</name>
</gene>
<dbReference type="Gene3D" id="2.20.28.10">
    <property type="match status" value="1"/>
</dbReference>
<evidence type="ECO:0000256" key="15">
    <source>
        <dbReference type="ARBA" id="ARBA00023306"/>
    </source>
</evidence>
<evidence type="ECO:0000256" key="1">
    <source>
        <dbReference type="ARBA" id="ARBA00004123"/>
    </source>
</evidence>
<dbReference type="Pfam" id="PF12619">
    <property type="entry name" value="MCM2_N"/>
    <property type="match status" value="1"/>
</dbReference>
<protein>
    <recommendedName>
        <fullName evidence="4">DNA replication licensing factor MCM2</fullName>
        <ecNumber evidence="3">3.6.4.12</ecNumber>
    </recommendedName>
</protein>
<dbReference type="EC" id="3.6.4.12" evidence="3"/>
<dbReference type="GO" id="GO:0005634">
    <property type="term" value="C:nucleus"/>
    <property type="evidence" value="ECO:0007669"/>
    <property type="project" value="UniProtKB-SubCell"/>
</dbReference>
<evidence type="ECO:0000259" key="17">
    <source>
        <dbReference type="PROSITE" id="PS50051"/>
    </source>
</evidence>
<dbReference type="Proteomes" id="UP000055048">
    <property type="component" value="Unassembled WGS sequence"/>
</dbReference>
<comment type="caution">
    <text evidence="18">The sequence shown here is derived from an EMBL/GenBank/DDBJ whole genome shotgun (WGS) entry which is preliminary data.</text>
</comment>
<dbReference type="GO" id="GO:0000727">
    <property type="term" value="P:double-strand break repair via break-induced replication"/>
    <property type="evidence" value="ECO:0007669"/>
    <property type="project" value="TreeGrafter"/>
</dbReference>
<evidence type="ECO:0000256" key="2">
    <source>
        <dbReference type="ARBA" id="ARBA00008010"/>
    </source>
</evidence>
<dbReference type="InterPro" id="IPR001208">
    <property type="entry name" value="MCM_dom"/>
</dbReference>
<dbReference type="GO" id="GO:0005524">
    <property type="term" value="F:ATP binding"/>
    <property type="evidence" value="ECO:0007669"/>
    <property type="project" value="UniProtKB-KW"/>
</dbReference>
<keyword evidence="11" id="KW-0862">Zinc</keyword>
<dbReference type="GO" id="GO:1902975">
    <property type="term" value="P:mitotic DNA replication initiation"/>
    <property type="evidence" value="ECO:0007669"/>
    <property type="project" value="TreeGrafter"/>
</dbReference>
<dbReference type="PROSITE" id="PS00847">
    <property type="entry name" value="MCM_1"/>
    <property type="match status" value="1"/>
</dbReference>
<evidence type="ECO:0000256" key="3">
    <source>
        <dbReference type="ARBA" id="ARBA00012551"/>
    </source>
</evidence>
<dbReference type="PANTHER" id="PTHR11630:SF44">
    <property type="entry name" value="DNA REPLICATION LICENSING FACTOR MCM2"/>
    <property type="match status" value="1"/>
</dbReference>
<dbReference type="SUPFAM" id="SSF50249">
    <property type="entry name" value="Nucleic acid-binding proteins"/>
    <property type="match status" value="1"/>
</dbReference>
<keyword evidence="5" id="KW-0235">DNA replication</keyword>
<keyword evidence="14" id="KW-0539">Nucleus</keyword>
<evidence type="ECO:0000256" key="14">
    <source>
        <dbReference type="ARBA" id="ARBA00023242"/>
    </source>
</evidence>
<dbReference type="Pfam" id="PF17207">
    <property type="entry name" value="MCM_OB"/>
    <property type="match status" value="1"/>
</dbReference>
<evidence type="ECO:0000256" key="7">
    <source>
        <dbReference type="ARBA" id="ARBA00022741"/>
    </source>
</evidence>
<dbReference type="Pfam" id="PF17855">
    <property type="entry name" value="MCM_lid"/>
    <property type="match status" value="1"/>
</dbReference>